<dbReference type="PANTHER" id="PTHR42925:SF1">
    <property type="entry name" value="VIRULENCE FACTOR MVIN"/>
    <property type="match status" value="1"/>
</dbReference>
<evidence type="ECO:0000313" key="3">
    <source>
        <dbReference type="Proteomes" id="UP000004828"/>
    </source>
</evidence>
<dbReference type="GO" id="GO:0015297">
    <property type="term" value="F:antiporter activity"/>
    <property type="evidence" value="ECO:0007669"/>
    <property type="project" value="InterPro"/>
</dbReference>
<dbReference type="AlphaFoldDB" id="C7G6Y2"/>
<feature type="non-terminal residue" evidence="2">
    <location>
        <position position="227"/>
    </location>
</feature>
<dbReference type="GO" id="GO:0042910">
    <property type="term" value="F:xenobiotic transmembrane transporter activity"/>
    <property type="evidence" value="ECO:0007669"/>
    <property type="project" value="InterPro"/>
</dbReference>
<dbReference type="HOGENOM" id="CLU_1093269_0_0_9"/>
<dbReference type="EMBL" id="ABYJ02000036">
    <property type="protein sequence ID" value="EEV02416.1"/>
    <property type="molecule type" value="Genomic_DNA"/>
</dbReference>
<feature type="transmembrane region" description="Helical" evidence="1">
    <location>
        <begin position="170"/>
        <end position="191"/>
    </location>
</feature>
<dbReference type="Proteomes" id="UP000004828">
    <property type="component" value="Unassembled WGS sequence"/>
</dbReference>
<dbReference type="GO" id="GO:0016020">
    <property type="term" value="C:membrane"/>
    <property type="evidence" value="ECO:0007669"/>
    <property type="project" value="InterPro"/>
</dbReference>
<keyword evidence="1" id="KW-0812">Transmembrane</keyword>
<feature type="transmembrane region" description="Helical" evidence="1">
    <location>
        <begin position="203"/>
        <end position="224"/>
    </location>
</feature>
<evidence type="ECO:0000313" key="2">
    <source>
        <dbReference type="EMBL" id="EEV02416.1"/>
    </source>
</evidence>
<keyword evidence="1" id="KW-0472">Membrane</keyword>
<proteinExistence type="predicted"/>
<dbReference type="InterPro" id="IPR047135">
    <property type="entry name" value="YsiQ"/>
</dbReference>
<dbReference type="RefSeq" id="WP_006855784.1">
    <property type="nucleotide sequence ID" value="NZ_GG692715.1"/>
</dbReference>
<feature type="transmembrane region" description="Helical" evidence="1">
    <location>
        <begin position="140"/>
        <end position="163"/>
    </location>
</feature>
<organism evidence="2 3">
    <name type="scientific">Roseburia intestinalis L1-82</name>
    <dbReference type="NCBI Taxonomy" id="536231"/>
    <lineage>
        <taxon>Bacteria</taxon>
        <taxon>Bacillati</taxon>
        <taxon>Bacillota</taxon>
        <taxon>Clostridia</taxon>
        <taxon>Lachnospirales</taxon>
        <taxon>Lachnospiraceae</taxon>
        <taxon>Roseburia</taxon>
    </lineage>
</organism>
<gene>
    <name evidence="2" type="ORF">ROSINTL182_05649</name>
</gene>
<accession>C7G6Y2</accession>
<name>C7G6Y2_9FIRM</name>
<comment type="caution">
    <text evidence="2">The sequence shown here is derived from an EMBL/GenBank/DDBJ whole genome shotgun (WGS) entry which is preliminary data.</text>
</comment>
<feature type="transmembrane region" description="Helical" evidence="1">
    <location>
        <begin position="99"/>
        <end position="120"/>
    </location>
</feature>
<dbReference type="InterPro" id="IPR002528">
    <property type="entry name" value="MATE_fam"/>
</dbReference>
<sequence>MKWKWIDADCTSVTTAEGTLTLKGLFIPLFIEQLLMNMTGTVNTLMLGHYADDAVAAVGAANQVIGFLYTFYAVFSGGASVVISHRLGAGDEKRASDAAFTSIVCGGAISLILGTILAFFAGAVMRPMQLETSVYEMAVVYFRICIGFSVLQGIISAISAVLRSYGKPKLAVTVSLFMNIVNAVLNYVVIFQPVKIVPEGVEGIAMANVASHGTALLLGVWFLFHCG</sequence>
<protein>
    <submittedName>
        <fullName evidence="2">MATE domain protein</fullName>
    </submittedName>
</protein>
<keyword evidence="1" id="KW-1133">Transmembrane helix</keyword>
<evidence type="ECO:0000256" key="1">
    <source>
        <dbReference type="SAM" id="Phobius"/>
    </source>
</evidence>
<reference evidence="2 3" key="1">
    <citation type="submission" date="2009-08" db="EMBL/GenBank/DDBJ databases">
        <authorList>
            <person name="Weinstock G."/>
            <person name="Sodergren E."/>
            <person name="Clifton S."/>
            <person name="Fulton L."/>
            <person name="Fulton B."/>
            <person name="Courtney L."/>
            <person name="Fronick C."/>
            <person name="Harrison M."/>
            <person name="Strong C."/>
            <person name="Farmer C."/>
            <person name="Delahaunty K."/>
            <person name="Markovic C."/>
            <person name="Hall O."/>
            <person name="Minx P."/>
            <person name="Tomlinson C."/>
            <person name="Mitreva M."/>
            <person name="Nelson J."/>
            <person name="Hou S."/>
            <person name="Wollam A."/>
            <person name="Pepin K.H."/>
            <person name="Johnson M."/>
            <person name="Bhonagiri V."/>
            <person name="Nash W.E."/>
            <person name="Warren W."/>
            <person name="Chinwalla A."/>
            <person name="Mardis E.R."/>
            <person name="Wilson R.K."/>
        </authorList>
    </citation>
    <scope>NUCLEOTIDE SEQUENCE [LARGE SCALE GENOMIC DNA]</scope>
    <source>
        <strain evidence="2 3">L1-82</strain>
    </source>
</reference>
<feature type="transmembrane region" description="Helical" evidence="1">
    <location>
        <begin position="67"/>
        <end position="87"/>
    </location>
</feature>
<dbReference type="PANTHER" id="PTHR42925">
    <property type="entry name" value="MULTIDRUG AND TOXIN EFFLUX PROTEIN MATE FAMILY"/>
    <property type="match status" value="1"/>
</dbReference>
<dbReference type="Pfam" id="PF01554">
    <property type="entry name" value="MatE"/>
    <property type="match status" value="1"/>
</dbReference>